<dbReference type="PANTHER" id="PTHR30154:SF34">
    <property type="entry name" value="TRANSCRIPTIONAL REGULATOR AZLB"/>
    <property type="match status" value="1"/>
</dbReference>
<dbReference type="Proteomes" id="UP001501536">
    <property type="component" value="Unassembled WGS sequence"/>
</dbReference>
<dbReference type="InterPro" id="IPR000485">
    <property type="entry name" value="AsnC-type_HTH_dom"/>
</dbReference>
<dbReference type="PRINTS" id="PR00033">
    <property type="entry name" value="HTHASNC"/>
</dbReference>
<keyword evidence="1" id="KW-0805">Transcription regulation</keyword>
<dbReference type="SMART" id="SM00344">
    <property type="entry name" value="HTH_ASNC"/>
    <property type="match status" value="1"/>
</dbReference>
<organism evidence="5 6">
    <name type="scientific">Zhihengliuella alba</name>
    <dbReference type="NCBI Taxonomy" id="547018"/>
    <lineage>
        <taxon>Bacteria</taxon>
        <taxon>Bacillati</taxon>
        <taxon>Actinomycetota</taxon>
        <taxon>Actinomycetes</taxon>
        <taxon>Micrococcales</taxon>
        <taxon>Micrococcaceae</taxon>
        <taxon>Zhihengliuella</taxon>
    </lineage>
</organism>
<dbReference type="Pfam" id="PF01037">
    <property type="entry name" value="AsnC_trans_reg"/>
    <property type="match status" value="1"/>
</dbReference>
<dbReference type="RefSeq" id="WP_344883294.1">
    <property type="nucleotide sequence ID" value="NZ_BAABCJ010000002.1"/>
</dbReference>
<proteinExistence type="predicted"/>
<dbReference type="InterPro" id="IPR036388">
    <property type="entry name" value="WH-like_DNA-bd_sf"/>
</dbReference>
<dbReference type="SUPFAM" id="SSF54909">
    <property type="entry name" value="Dimeric alpha+beta barrel"/>
    <property type="match status" value="1"/>
</dbReference>
<dbReference type="InterPro" id="IPR019887">
    <property type="entry name" value="Tscrpt_reg_AsnC/Lrp_C"/>
</dbReference>
<evidence type="ECO:0000313" key="6">
    <source>
        <dbReference type="Proteomes" id="UP001501536"/>
    </source>
</evidence>
<gene>
    <name evidence="5" type="ORF">GCM10022377_18620</name>
</gene>
<protein>
    <submittedName>
        <fullName evidence="5">Lrp/AsnC family transcriptional regulator</fullName>
    </submittedName>
</protein>
<evidence type="ECO:0000256" key="2">
    <source>
        <dbReference type="ARBA" id="ARBA00023125"/>
    </source>
</evidence>
<dbReference type="Gene3D" id="1.10.10.10">
    <property type="entry name" value="Winged helix-like DNA-binding domain superfamily/Winged helix DNA-binding domain"/>
    <property type="match status" value="1"/>
</dbReference>
<name>A0ABP7DJ98_9MICC</name>
<dbReference type="SUPFAM" id="SSF46785">
    <property type="entry name" value="Winged helix' DNA-binding domain"/>
    <property type="match status" value="1"/>
</dbReference>
<evidence type="ECO:0000256" key="1">
    <source>
        <dbReference type="ARBA" id="ARBA00023015"/>
    </source>
</evidence>
<accession>A0ABP7DJ98</accession>
<evidence type="ECO:0000256" key="3">
    <source>
        <dbReference type="ARBA" id="ARBA00023163"/>
    </source>
</evidence>
<dbReference type="EMBL" id="BAABCJ010000002">
    <property type="protein sequence ID" value="GAA3705173.1"/>
    <property type="molecule type" value="Genomic_DNA"/>
</dbReference>
<keyword evidence="2" id="KW-0238">DNA-binding</keyword>
<dbReference type="InterPro" id="IPR019888">
    <property type="entry name" value="Tscrpt_reg_AsnC-like"/>
</dbReference>
<sequence>MSSQRYQLDATDKRILLALDEDPRVPTLMLSQQLGLARGTVQSRLEKLAAAGVLLENSIRVTPAALGHPVSASVDAQVEQSRLDDAVAALAEIPEVLECLAPAGDTDLRIRIVARDSDHLYRVSEQIRLCPGIERTSTTMFLRQLIPFRTRGLLADEQDR</sequence>
<dbReference type="Gene3D" id="3.30.70.920">
    <property type="match status" value="1"/>
</dbReference>
<dbReference type="PROSITE" id="PS50956">
    <property type="entry name" value="HTH_ASNC_2"/>
    <property type="match status" value="1"/>
</dbReference>
<keyword evidence="3" id="KW-0804">Transcription</keyword>
<dbReference type="InterPro" id="IPR011008">
    <property type="entry name" value="Dimeric_a/b-barrel"/>
</dbReference>
<feature type="domain" description="HTH asnC-type" evidence="4">
    <location>
        <begin position="8"/>
        <end position="69"/>
    </location>
</feature>
<dbReference type="PANTHER" id="PTHR30154">
    <property type="entry name" value="LEUCINE-RESPONSIVE REGULATORY PROTEIN"/>
    <property type="match status" value="1"/>
</dbReference>
<reference evidence="6" key="1">
    <citation type="journal article" date="2019" name="Int. J. Syst. Evol. Microbiol.">
        <title>The Global Catalogue of Microorganisms (GCM) 10K type strain sequencing project: providing services to taxonomists for standard genome sequencing and annotation.</title>
        <authorList>
            <consortium name="The Broad Institute Genomics Platform"/>
            <consortium name="The Broad Institute Genome Sequencing Center for Infectious Disease"/>
            <person name="Wu L."/>
            <person name="Ma J."/>
        </authorList>
    </citation>
    <scope>NUCLEOTIDE SEQUENCE [LARGE SCALE GENOMIC DNA]</scope>
    <source>
        <strain evidence="6">JCM 16961</strain>
    </source>
</reference>
<evidence type="ECO:0000313" key="5">
    <source>
        <dbReference type="EMBL" id="GAA3705173.1"/>
    </source>
</evidence>
<dbReference type="InterPro" id="IPR036390">
    <property type="entry name" value="WH_DNA-bd_sf"/>
</dbReference>
<evidence type="ECO:0000259" key="4">
    <source>
        <dbReference type="PROSITE" id="PS50956"/>
    </source>
</evidence>
<comment type="caution">
    <text evidence="5">The sequence shown here is derived from an EMBL/GenBank/DDBJ whole genome shotgun (WGS) entry which is preliminary data.</text>
</comment>
<dbReference type="Pfam" id="PF13404">
    <property type="entry name" value="HTH_AsnC-type"/>
    <property type="match status" value="1"/>
</dbReference>
<keyword evidence="6" id="KW-1185">Reference proteome</keyword>